<evidence type="ECO:0000313" key="4">
    <source>
        <dbReference type="Proteomes" id="UP000429607"/>
    </source>
</evidence>
<dbReference type="EMBL" id="QXFT01000063">
    <property type="protein sequence ID" value="KAE9356870.1"/>
    <property type="molecule type" value="Genomic_DNA"/>
</dbReference>
<dbReference type="EMBL" id="QXFV01000156">
    <property type="protein sequence ID" value="KAE9047977.1"/>
    <property type="molecule type" value="Genomic_DNA"/>
</dbReference>
<dbReference type="AlphaFoldDB" id="A0A6A3NLY6"/>
<comment type="caution">
    <text evidence="1">The sequence shown here is derived from an EMBL/GenBank/DDBJ whole genome shotgun (WGS) entry which is preliminary data.</text>
</comment>
<gene>
    <name evidence="2" type="ORF">PR001_g3995</name>
    <name evidence="1" type="ORF">PR002_g4049</name>
    <name evidence="3" type="ORF">PR003_g2074</name>
</gene>
<organism evidence="1 6">
    <name type="scientific">Phytophthora rubi</name>
    <dbReference type="NCBI Taxonomy" id="129364"/>
    <lineage>
        <taxon>Eukaryota</taxon>
        <taxon>Sar</taxon>
        <taxon>Stramenopiles</taxon>
        <taxon>Oomycota</taxon>
        <taxon>Peronosporomycetes</taxon>
        <taxon>Peronosporales</taxon>
        <taxon>Peronosporaceae</taxon>
        <taxon>Phytophthora</taxon>
    </lineage>
</organism>
<evidence type="ECO:0000313" key="1">
    <source>
        <dbReference type="EMBL" id="KAE9042182.1"/>
    </source>
</evidence>
<dbReference type="OrthoDB" id="91934at2759"/>
<keyword evidence="5" id="KW-1185">Reference proteome</keyword>
<dbReference type="EMBL" id="QXFU01000153">
    <property type="protein sequence ID" value="KAE9042182.1"/>
    <property type="molecule type" value="Genomic_DNA"/>
</dbReference>
<sequence length="219" mass="24590">MIARTANPRCRSQPTITSEHALHDVSTLRQINNDRLSSRSEVVLLAQNDSVDEANSPSPIYHSHRNAGSGSENVLSLTNFSPVKFERLWSIVRAHVTTNWNMGRGKCAYSAKDVLFMMPTVLKNCGKWDVVAAVFRVKPPSFQKMVTKFVVVVAPFLYDYMVASALDKFPMKKIVLSGQAFSNYAAARYATDATFQQSNMPSGRMKGRSLYYSKKHHLH</sequence>
<name>A0A6A3NLY6_9STRA</name>
<dbReference type="Proteomes" id="UP000434957">
    <property type="component" value="Unassembled WGS sequence"/>
</dbReference>
<protein>
    <submittedName>
        <fullName evidence="1">Uncharacterized protein</fullName>
    </submittedName>
</protein>
<accession>A0A6A3NLY6</accession>
<evidence type="ECO:0000313" key="2">
    <source>
        <dbReference type="EMBL" id="KAE9047977.1"/>
    </source>
</evidence>
<evidence type="ECO:0000313" key="5">
    <source>
        <dbReference type="Proteomes" id="UP000434957"/>
    </source>
</evidence>
<dbReference type="Proteomes" id="UP000429607">
    <property type="component" value="Unassembled WGS sequence"/>
</dbReference>
<reference evidence="4 6" key="1">
    <citation type="submission" date="2018-09" db="EMBL/GenBank/DDBJ databases">
        <title>Genomic investigation of the strawberry pathogen Phytophthora fragariae indicates pathogenicity is determined by transcriptional variation in three key races.</title>
        <authorList>
            <person name="Adams T.M."/>
            <person name="Armitage A.D."/>
            <person name="Sobczyk M.K."/>
            <person name="Bates H.J."/>
            <person name="Dunwell J.M."/>
            <person name="Nellist C.F."/>
            <person name="Harrison R.J."/>
        </authorList>
    </citation>
    <scope>NUCLEOTIDE SEQUENCE [LARGE SCALE GENOMIC DNA]</scope>
    <source>
        <strain evidence="2 4">SCRP249</strain>
        <strain evidence="1 6">SCRP324</strain>
        <strain evidence="3 5">SCRP333</strain>
    </source>
</reference>
<evidence type="ECO:0000313" key="6">
    <source>
        <dbReference type="Proteomes" id="UP000435112"/>
    </source>
</evidence>
<dbReference type="Proteomes" id="UP000435112">
    <property type="component" value="Unassembled WGS sequence"/>
</dbReference>
<evidence type="ECO:0000313" key="3">
    <source>
        <dbReference type="EMBL" id="KAE9356870.1"/>
    </source>
</evidence>
<proteinExistence type="predicted"/>